<evidence type="ECO:0000313" key="1">
    <source>
        <dbReference type="EMBL" id="ADH01009.1"/>
    </source>
</evidence>
<gene>
    <name evidence="1" type="ordered locus">BLJ_1567</name>
</gene>
<dbReference type="EMBL" id="CP002010">
    <property type="protein sequence ID" value="ADH01009.1"/>
    <property type="molecule type" value="Genomic_DNA"/>
</dbReference>
<accession>D6ZVV3</accession>
<sequence>MLRLVLNSRPARGQPPEAYLKSTRSPLMAKAEKKRPAAHSLHGRFGLIVWGLVA</sequence>
<dbReference type="AlphaFoldDB" id="D6ZVV3"/>
<proteinExistence type="predicted"/>
<organism evidence="1 2">
    <name type="scientific">Bifidobacterium longum subsp. longum (strain JDM301)</name>
    <dbReference type="NCBI Taxonomy" id="759350"/>
    <lineage>
        <taxon>Bacteria</taxon>
        <taxon>Bacillati</taxon>
        <taxon>Actinomycetota</taxon>
        <taxon>Actinomycetes</taxon>
        <taxon>Bifidobacteriales</taxon>
        <taxon>Bifidobacteriaceae</taxon>
        <taxon>Bifidobacterium</taxon>
    </lineage>
</organism>
<reference evidence="1 2" key="1">
    <citation type="journal article" date="2010" name="J. Bacteriol.">
        <title>Complete genome sequence of Bifidobacterium longum JDM301.</title>
        <authorList>
            <person name="Wei Y.X."/>
            <person name="Zhang Z.Y."/>
            <person name="Liu C."/>
            <person name="Zhu Y.Z."/>
            <person name="Zhu Y.Q."/>
            <person name="Zheng H."/>
            <person name="Zhao G.P."/>
            <person name="Wang S."/>
            <person name="Guo X.K."/>
        </authorList>
    </citation>
    <scope>NUCLEOTIDE SEQUENCE [LARGE SCALE GENOMIC DNA]</scope>
    <source>
        <strain evidence="1 2">JDM301</strain>
    </source>
</reference>
<dbReference type="HOGENOM" id="CLU_3040868_0_0_11"/>
<protein>
    <submittedName>
        <fullName evidence="1">Uncharacterized protein</fullName>
    </submittedName>
</protein>
<evidence type="ECO:0000313" key="2">
    <source>
        <dbReference type="Proteomes" id="UP000006740"/>
    </source>
</evidence>
<dbReference type="KEGG" id="bll:BLJ_1567"/>
<name>D6ZVV3_BIFLJ</name>
<dbReference type="Proteomes" id="UP000006740">
    <property type="component" value="Chromosome"/>
</dbReference>